<name>V9SJ62_9CAUD</name>
<evidence type="ECO:0000313" key="2">
    <source>
        <dbReference type="Proteomes" id="UP000018886"/>
    </source>
</evidence>
<evidence type="ECO:0000313" key="1">
    <source>
        <dbReference type="EMBL" id="AHC56542.1"/>
    </source>
</evidence>
<dbReference type="Proteomes" id="UP000018886">
    <property type="component" value="Segment"/>
</dbReference>
<organism evidence="1 2">
    <name type="scientific">Achromobacter phage JWDelta</name>
    <dbReference type="NCBI Taxonomy" id="1416008"/>
    <lineage>
        <taxon>Viruses</taxon>
        <taxon>Duplodnaviria</taxon>
        <taxon>Heunggongvirae</taxon>
        <taxon>Uroviricota</taxon>
        <taxon>Caudoviricetes</taxon>
        <taxon>Schitoviridae</taxon>
        <taxon>Rothmandenesvirinae</taxon>
        <taxon>Jwalphavirus</taxon>
        <taxon>Jwalphavirus jwalpha</taxon>
    </lineage>
</organism>
<protein>
    <submittedName>
        <fullName evidence="1">Uncharacterized protein</fullName>
    </submittedName>
</protein>
<gene>
    <name evidence="1" type="ORF">JJJA_0026</name>
</gene>
<dbReference type="EMBL" id="KF787094">
    <property type="protein sequence ID" value="AHC56542.1"/>
    <property type="molecule type" value="Genomic_DNA"/>
</dbReference>
<sequence length="110" mass="12416">MSNHNDKRSPSTDALETLGMIHFKPEHRDAIHLAVEPVIAGEELKPGQHIGMVDGFAFGKAPNLVRLVGIVDPFLPRNVKQGEKFWLVIYPRMVTSLRHVWEHPDFPEGT</sequence>
<proteinExistence type="predicted"/>
<reference evidence="1 2" key="1">
    <citation type="journal article" date="2014" name="Virol. J.">
        <title>First genome sequences of Achromobacter phages reveal new members of the N4 family.</title>
        <authorList>
            <person name="Wittmann J."/>
            <person name="Dreiseikelmann B."/>
            <person name="Rohde M."/>
            <person name="Meier-Kolthoff J.P."/>
            <person name="Bunk B."/>
            <person name="Rohde C."/>
        </authorList>
    </citation>
    <scope>NUCLEOTIDE SEQUENCE [LARGE SCALE GENOMIC DNA]</scope>
</reference>
<accession>V9SJ62</accession>